<reference evidence="3" key="1">
    <citation type="journal article" date="2018" name="Nat. Plants">
        <title>Whole-genome landscape of Medicago truncatula symbiotic genes.</title>
        <authorList>
            <person name="Pecrix Y."/>
            <person name="Staton S.E."/>
            <person name="Sallet E."/>
            <person name="Lelandais-Briere C."/>
            <person name="Moreau S."/>
            <person name="Carrere S."/>
            <person name="Blein T."/>
            <person name="Jardinaud M.F."/>
            <person name="Latrasse D."/>
            <person name="Zouine M."/>
            <person name="Zahm M."/>
            <person name="Kreplak J."/>
            <person name="Mayjonade B."/>
            <person name="Satge C."/>
            <person name="Perez M."/>
            <person name="Cauet S."/>
            <person name="Marande W."/>
            <person name="Chantry-Darmon C."/>
            <person name="Lopez-Roques C."/>
            <person name="Bouchez O."/>
            <person name="Berard A."/>
            <person name="Debelle F."/>
            <person name="Munos S."/>
            <person name="Bendahmane A."/>
            <person name="Berges H."/>
            <person name="Niebel A."/>
            <person name="Buitink J."/>
            <person name="Frugier F."/>
            <person name="Benhamed M."/>
            <person name="Crespi M."/>
            <person name="Gouzy J."/>
            <person name="Gamas P."/>
        </authorList>
    </citation>
    <scope>NUCLEOTIDE SEQUENCE [LARGE SCALE GENOMIC DNA]</scope>
    <source>
        <strain evidence="3">cv. Jemalong A17</strain>
    </source>
</reference>
<keyword evidence="1" id="KW-0472">Membrane</keyword>
<keyword evidence="1" id="KW-0812">Transmembrane</keyword>
<keyword evidence="1" id="KW-1133">Transmembrane helix</keyword>
<organism evidence="2 3">
    <name type="scientific">Medicago truncatula</name>
    <name type="common">Barrel medic</name>
    <name type="synonym">Medicago tribuloides</name>
    <dbReference type="NCBI Taxonomy" id="3880"/>
    <lineage>
        <taxon>Eukaryota</taxon>
        <taxon>Viridiplantae</taxon>
        <taxon>Streptophyta</taxon>
        <taxon>Embryophyta</taxon>
        <taxon>Tracheophyta</taxon>
        <taxon>Spermatophyta</taxon>
        <taxon>Magnoliopsida</taxon>
        <taxon>eudicotyledons</taxon>
        <taxon>Gunneridae</taxon>
        <taxon>Pentapetalae</taxon>
        <taxon>rosids</taxon>
        <taxon>fabids</taxon>
        <taxon>Fabales</taxon>
        <taxon>Fabaceae</taxon>
        <taxon>Papilionoideae</taxon>
        <taxon>50 kb inversion clade</taxon>
        <taxon>NPAAA clade</taxon>
        <taxon>Hologalegina</taxon>
        <taxon>IRL clade</taxon>
        <taxon>Trifolieae</taxon>
        <taxon>Medicago</taxon>
    </lineage>
</organism>
<evidence type="ECO:0000313" key="3">
    <source>
        <dbReference type="Proteomes" id="UP000265566"/>
    </source>
</evidence>
<gene>
    <name evidence="2" type="ORF">MtrunA17_Chr1g0155031</name>
</gene>
<sequence>MSGALAWQIRKKLIKLQLFCFEREERDWFGDSFFICPPSLSSSVVCVLPLASLFLFCCFSLLYYYARRVHYYKNFN</sequence>
<evidence type="ECO:0008006" key="4">
    <source>
        <dbReference type="Google" id="ProtNLM"/>
    </source>
</evidence>
<proteinExistence type="predicted"/>
<dbReference type="AlphaFoldDB" id="A0A396JQU4"/>
<feature type="transmembrane region" description="Helical" evidence="1">
    <location>
        <begin position="47"/>
        <end position="66"/>
    </location>
</feature>
<dbReference type="Proteomes" id="UP000265566">
    <property type="component" value="Chromosome 1"/>
</dbReference>
<protein>
    <recommendedName>
        <fullName evidence="4">Transmembrane protein</fullName>
    </recommendedName>
</protein>
<accession>A0A396JQU4</accession>
<evidence type="ECO:0000313" key="2">
    <source>
        <dbReference type="EMBL" id="RHN77457.1"/>
    </source>
</evidence>
<evidence type="ECO:0000256" key="1">
    <source>
        <dbReference type="SAM" id="Phobius"/>
    </source>
</evidence>
<comment type="caution">
    <text evidence="2">The sequence shown here is derived from an EMBL/GenBank/DDBJ whole genome shotgun (WGS) entry which is preliminary data.</text>
</comment>
<name>A0A396JQU4_MEDTR</name>
<dbReference type="Gramene" id="rna918">
    <property type="protein sequence ID" value="RHN77457.1"/>
    <property type="gene ID" value="gene918"/>
</dbReference>
<dbReference type="EMBL" id="PSQE01000001">
    <property type="protein sequence ID" value="RHN77457.1"/>
    <property type="molecule type" value="Genomic_DNA"/>
</dbReference>